<dbReference type="FunFam" id="2.60.40.1120:FF:000003">
    <property type="entry name" value="Outer membrane protein Omp121"/>
    <property type="match status" value="1"/>
</dbReference>
<comment type="similarity">
    <text evidence="10 11">Belongs to the TonB-dependent receptor family.</text>
</comment>
<dbReference type="NCBIfam" id="TIGR04056">
    <property type="entry name" value="OMP_RagA_SusC"/>
    <property type="match status" value="1"/>
</dbReference>
<dbReference type="InterPro" id="IPR008969">
    <property type="entry name" value="CarboxyPept-like_regulatory"/>
</dbReference>
<accession>A0AAW5IV51</accession>
<evidence type="ECO:0000256" key="8">
    <source>
        <dbReference type="ARBA" id="ARBA00023170"/>
    </source>
</evidence>
<reference evidence="14" key="1">
    <citation type="submission" date="2022-07" db="EMBL/GenBank/DDBJ databases">
        <title>Prevotella copri.</title>
        <authorList>
            <person name="Yang C."/>
        </authorList>
    </citation>
    <scope>NUCLEOTIDE SEQUENCE</scope>
    <source>
        <strain evidence="14">HF1476</strain>
    </source>
</reference>
<dbReference type="GO" id="GO:0044718">
    <property type="term" value="P:siderophore transmembrane transport"/>
    <property type="evidence" value="ECO:0007669"/>
    <property type="project" value="TreeGrafter"/>
</dbReference>
<gene>
    <name evidence="14" type="ORF">NNC55_11035</name>
</gene>
<dbReference type="InterPro" id="IPR000531">
    <property type="entry name" value="Beta-barrel_TonB"/>
</dbReference>
<dbReference type="NCBIfam" id="TIGR04057">
    <property type="entry name" value="SusC_RagA_signa"/>
    <property type="match status" value="1"/>
</dbReference>
<dbReference type="EMBL" id="JANDWN010000030">
    <property type="protein sequence ID" value="MCP9600484.1"/>
    <property type="molecule type" value="Genomic_DNA"/>
</dbReference>
<evidence type="ECO:0000256" key="11">
    <source>
        <dbReference type="RuleBase" id="RU003357"/>
    </source>
</evidence>
<dbReference type="Pfam" id="PF13715">
    <property type="entry name" value="CarbopepD_reg_2"/>
    <property type="match status" value="1"/>
</dbReference>
<dbReference type="Pfam" id="PF07715">
    <property type="entry name" value="Plug"/>
    <property type="match status" value="1"/>
</dbReference>
<keyword evidence="9 10" id="KW-0998">Cell outer membrane</keyword>
<dbReference type="GO" id="GO:0015344">
    <property type="term" value="F:siderophore uptake transmembrane transporter activity"/>
    <property type="evidence" value="ECO:0007669"/>
    <property type="project" value="TreeGrafter"/>
</dbReference>
<keyword evidence="7 10" id="KW-0472">Membrane</keyword>
<feature type="domain" description="TonB-dependent receptor-like beta-barrel" evidence="12">
    <location>
        <begin position="421"/>
        <end position="862"/>
    </location>
</feature>
<keyword evidence="2 10" id="KW-0813">Transport</keyword>
<dbReference type="Gene3D" id="2.40.170.20">
    <property type="entry name" value="TonB-dependent receptor, beta-barrel domain"/>
    <property type="match status" value="1"/>
</dbReference>
<keyword evidence="5" id="KW-0732">Signal</keyword>
<evidence type="ECO:0000313" key="15">
    <source>
        <dbReference type="Proteomes" id="UP001204486"/>
    </source>
</evidence>
<feature type="domain" description="TonB-dependent receptor plug" evidence="13">
    <location>
        <begin position="106"/>
        <end position="223"/>
    </location>
</feature>
<dbReference type="InterPro" id="IPR023997">
    <property type="entry name" value="TonB-dep_OMP_SusC/RagA_CS"/>
</dbReference>
<dbReference type="PANTHER" id="PTHR30069">
    <property type="entry name" value="TONB-DEPENDENT OUTER MEMBRANE RECEPTOR"/>
    <property type="match status" value="1"/>
</dbReference>
<dbReference type="Gene3D" id="2.60.40.1120">
    <property type="entry name" value="Carboxypeptidase-like, regulatory domain"/>
    <property type="match status" value="1"/>
</dbReference>
<comment type="subcellular location">
    <subcellularLocation>
        <location evidence="1 10">Cell outer membrane</location>
        <topology evidence="1 10">Multi-pass membrane protein</topology>
    </subcellularLocation>
</comment>
<dbReference type="GO" id="GO:0009279">
    <property type="term" value="C:cell outer membrane"/>
    <property type="evidence" value="ECO:0007669"/>
    <property type="project" value="UniProtKB-SubCell"/>
</dbReference>
<dbReference type="InterPro" id="IPR039426">
    <property type="entry name" value="TonB-dep_rcpt-like"/>
</dbReference>
<protein>
    <submittedName>
        <fullName evidence="14">TonB-dependent receptor</fullName>
    </submittedName>
</protein>
<evidence type="ECO:0000256" key="4">
    <source>
        <dbReference type="ARBA" id="ARBA00022692"/>
    </source>
</evidence>
<sequence>MCGGAILSCGVAFAQTSVTGKVVASEDGEPVIGASIKVAGTNTGTVTDVDGNFSLNVPAGSKLEITYIGMNPQTVKASSNMKIALTSDNKTLDEVVVVAYGTTTKASFTGSAAVMKDKDMSAAKSSLIKSLEGKMAGVNIGASTGDPGADQKVLIRGIGSISGSTQPLYVIDGVPVSNSDMQNSRLRSQSILSSINPNDIESMTVLKDAAASSLYGSRAANGVIIITTKKGKEGKTHVNYDMQIGWSNIAKKSALETMNSAEMKQYWKDALQGYFVYYGGMDEATAAAAAAEEIPSWFHNYNTNETTDWYKEVYRTGLTTDHQVSINGGNDRTKFFTSFGYNKVEGTVKGSSFQRYSGRLNLDHKVTDWFKISAKEMLSFSDQSGFRDQSKQEQGFGTTAPMSVLFSMDPTAPVKNEDGSYNTNGSFSTNVSNPNLMFGQEGGEHAETLDSELMRSLTNVEGELKLPFNLTLRSIFGFDYMTNNTREFWAPNSGNGQSVNGMGQRWNYTSKTLTTSNTLNYVRSFDKHNLTAMVGYEAEKRNLMTLTASSHNYSTHKLPELSNGQANSNASYTNCATMMSWLGSVNYNYDNKYYLSASYRRDGSSRLSSDNRWADFFSVSGAWRISSEKFLEGNNLFSDLKLRLSYGTNGNLPTDYYGYMGTYATTGGYGSEPGIYWSNISNPTLGWEKSHNFNVGLDWTLFNRVTLTFDYYNKLTKDLLFLSPTSYVTGFSSYWNNIGELKNQGLEFSISSQNIRTKDFTWTTDFNLTKQSIKVNKLPNGDDVQYGDGNMYILREGESMHTFFLPVAKGVNSETGLMEFWIDPEDESKGVTNEYSKAGSTIVGKGVPDWVGGMTNTFRYKDFDLSFMISYQFGADMFDYPGYFLTYSDGVRVGTFNVSKRVAGNYWQKPGDQTEFPRPIYGNPFRSDKFSTREIISTDNIRVRDITFGWTVPYFKKYISNLRIYFRATNPFLIYNAAKDIDPDVDINGYRQTDTPTTRQFLFGLNFSF</sequence>
<evidence type="ECO:0000259" key="13">
    <source>
        <dbReference type="Pfam" id="PF07715"/>
    </source>
</evidence>
<evidence type="ECO:0000256" key="10">
    <source>
        <dbReference type="PROSITE-ProRule" id="PRU01360"/>
    </source>
</evidence>
<dbReference type="Gene3D" id="2.170.130.10">
    <property type="entry name" value="TonB-dependent receptor, plug domain"/>
    <property type="match status" value="1"/>
</dbReference>
<dbReference type="AlphaFoldDB" id="A0AAW5IV51"/>
<proteinExistence type="inferred from homology"/>
<evidence type="ECO:0000256" key="1">
    <source>
        <dbReference type="ARBA" id="ARBA00004571"/>
    </source>
</evidence>
<evidence type="ECO:0000256" key="7">
    <source>
        <dbReference type="ARBA" id="ARBA00023136"/>
    </source>
</evidence>
<evidence type="ECO:0000256" key="2">
    <source>
        <dbReference type="ARBA" id="ARBA00022448"/>
    </source>
</evidence>
<dbReference type="InterPro" id="IPR036942">
    <property type="entry name" value="Beta-barrel_TonB_sf"/>
</dbReference>
<dbReference type="SUPFAM" id="SSF49464">
    <property type="entry name" value="Carboxypeptidase regulatory domain-like"/>
    <property type="match status" value="1"/>
</dbReference>
<comment type="caution">
    <text evidence="14">The sequence shown here is derived from an EMBL/GenBank/DDBJ whole genome shotgun (WGS) entry which is preliminary data.</text>
</comment>
<keyword evidence="8 14" id="KW-0675">Receptor</keyword>
<dbReference type="InterPro" id="IPR037066">
    <property type="entry name" value="Plug_dom_sf"/>
</dbReference>
<dbReference type="RefSeq" id="WP_254974504.1">
    <property type="nucleotide sequence ID" value="NZ_JANDWK010000028.1"/>
</dbReference>
<keyword evidence="3 10" id="KW-1134">Transmembrane beta strand</keyword>
<evidence type="ECO:0000256" key="3">
    <source>
        <dbReference type="ARBA" id="ARBA00022452"/>
    </source>
</evidence>
<organism evidence="14 15">
    <name type="scientific">Segatella copri</name>
    <dbReference type="NCBI Taxonomy" id="165179"/>
    <lineage>
        <taxon>Bacteria</taxon>
        <taxon>Pseudomonadati</taxon>
        <taxon>Bacteroidota</taxon>
        <taxon>Bacteroidia</taxon>
        <taxon>Bacteroidales</taxon>
        <taxon>Prevotellaceae</taxon>
        <taxon>Segatella</taxon>
    </lineage>
</organism>
<dbReference type="PANTHER" id="PTHR30069:SF29">
    <property type="entry name" value="HEMOGLOBIN AND HEMOGLOBIN-HAPTOGLOBIN-BINDING PROTEIN 1-RELATED"/>
    <property type="match status" value="1"/>
</dbReference>
<evidence type="ECO:0000256" key="5">
    <source>
        <dbReference type="ARBA" id="ARBA00022729"/>
    </source>
</evidence>
<keyword evidence="6 11" id="KW-0798">TonB box</keyword>
<evidence type="ECO:0000259" key="12">
    <source>
        <dbReference type="Pfam" id="PF00593"/>
    </source>
</evidence>
<dbReference type="Proteomes" id="UP001204486">
    <property type="component" value="Unassembled WGS sequence"/>
</dbReference>
<dbReference type="InterPro" id="IPR012910">
    <property type="entry name" value="Plug_dom"/>
</dbReference>
<evidence type="ECO:0000313" key="14">
    <source>
        <dbReference type="EMBL" id="MCP9600484.1"/>
    </source>
</evidence>
<dbReference type="InterPro" id="IPR023996">
    <property type="entry name" value="TonB-dep_OMP_SusC/RagA"/>
</dbReference>
<keyword evidence="4 10" id="KW-0812">Transmembrane</keyword>
<name>A0AAW5IV51_9BACT</name>
<dbReference type="Pfam" id="PF00593">
    <property type="entry name" value="TonB_dep_Rec_b-barrel"/>
    <property type="match status" value="1"/>
</dbReference>
<evidence type="ECO:0000256" key="6">
    <source>
        <dbReference type="ARBA" id="ARBA00023077"/>
    </source>
</evidence>
<dbReference type="PROSITE" id="PS52016">
    <property type="entry name" value="TONB_DEPENDENT_REC_3"/>
    <property type="match status" value="1"/>
</dbReference>
<dbReference type="SUPFAM" id="SSF56935">
    <property type="entry name" value="Porins"/>
    <property type="match status" value="1"/>
</dbReference>
<evidence type="ECO:0000256" key="9">
    <source>
        <dbReference type="ARBA" id="ARBA00023237"/>
    </source>
</evidence>